<feature type="region of interest" description="Disordered" evidence="1">
    <location>
        <begin position="163"/>
        <end position="303"/>
    </location>
</feature>
<feature type="compositionally biased region" description="Basic and acidic residues" evidence="1">
    <location>
        <begin position="275"/>
        <end position="284"/>
    </location>
</feature>
<evidence type="ECO:0000313" key="2">
    <source>
        <dbReference type="EMBL" id="KAJ8419744.1"/>
    </source>
</evidence>
<gene>
    <name evidence="2" type="ORF">Cgig2_027326</name>
</gene>
<evidence type="ECO:0000313" key="3">
    <source>
        <dbReference type="Proteomes" id="UP001153076"/>
    </source>
</evidence>
<feature type="compositionally biased region" description="Basic and acidic residues" evidence="1">
    <location>
        <begin position="195"/>
        <end position="220"/>
    </location>
</feature>
<name>A0A9Q1GHX1_9CARY</name>
<dbReference type="Proteomes" id="UP001153076">
    <property type="component" value="Unassembled WGS sequence"/>
</dbReference>
<feature type="compositionally biased region" description="Polar residues" evidence="1">
    <location>
        <begin position="233"/>
        <end position="270"/>
    </location>
</feature>
<proteinExistence type="predicted"/>
<evidence type="ECO:0000256" key="1">
    <source>
        <dbReference type="SAM" id="MobiDB-lite"/>
    </source>
</evidence>
<sequence length="439" mass="50032">MDGEYDKTLQKNALELTQMLEFILVRKDRGESFKKNFNIYLVNCFFNGPKNHYCRKSILKYLKDVSLIASLNWCQFVVHKLITSVRHYKESTAAKGKASNNLYAPPFSPTVPLDKLDREAEIPGDILVFDASIIIEKEEHCEDVVIDQPKSITKKDYSMPSYNLGLRLSQPDRQSPVPQSTFVPDPNNAAVNRELSVKKPTEKKPKEGDEHASKRGEVKKQINPVAADDWLKSTISSQCQRASRTDQTSTPVEQNKGSPRASSEQVATNSRKPKLTKEVLPEKHDKKRLGATRTPEKLEEVGPSDALKNELSQDELTISEYVFGKVEDVDDSEPLLDGCSEKAATRASMVTLRPGVQLEMNVINIWSSILNDWERKRDLATPSRFFISCDQSHFFSRQMLRAASFEKRYEDFKVVMDRELERCSWIKIKQVNLVRGDVQ</sequence>
<organism evidence="2 3">
    <name type="scientific">Carnegiea gigantea</name>
    <dbReference type="NCBI Taxonomy" id="171969"/>
    <lineage>
        <taxon>Eukaryota</taxon>
        <taxon>Viridiplantae</taxon>
        <taxon>Streptophyta</taxon>
        <taxon>Embryophyta</taxon>
        <taxon>Tracheophyta</taxon>
        <taxon>Spermatophyta</taxon>
        <taxon>Magnoliopsida</taxon>
        <taxon>eudicotyledons</taxon>
        <taxon>Gunneridae</taxon>
        <taxon>Pentapetalae</taxon>
        <taxon>Caryophyllales</taxon>
        <taxon>Cactineae</taxon>
        <taxon>Cactaceae</taxon>
        <taxon>Cactoideae</taxon>
        <taxon>Echinocereeae</taxon>
        <taxon>Carnegiea</taxon>
    </lineage>
</organism>
<dbReference type="OrthoDB" id="1636071at2759"/>
<dbReference type="AlphaFoldDB" id="A0A9Q1GHX1"/>
<protein>
    <submittedName>
        <fullName evidence="2">Uncharacterized protein</fullName>
    </submittedName>
</protein>
<dbReference type="EMBL" id="JAKOGI010004505">
    <property type="protein sequence ID" value="KAJ8419744.1"/>
    <property type="molecule type" value="Genomic_DNA"/>
</dbReference>
<comment type="caution">
    <text evidence="2">The sequence shown here is derived from an EMBL/GenBank/DDBJ whole genome shotgun (WGS) entry which is preliminary data.</text>
</comment>
<feature type="compositionally biased region" description="Polar residues" evidence="1">
    <location>
        <begin position="171"/>
        <end position="182"/>
    </location>
</feature>
<keyword evidence="3" id="KW-1185">Reference proteome</keyword>
<accession>A0A9Q1GHX1</accession>
<reference evidence="2" key="1">
    <citation type="submission" date="2022-04" db="EMBL/GenBank/DDBJ databases">
        <title>Carnegiea gigantea Genome sequencing and assembly v2.</title>
        <authorList>
            <person name="Copetti D."/>
            <person name="Sanderson M.J."/>
            <person name="Burquez A."/>
            <person name="Wojciechowski M.F."/>
        </authorList>
    </citation>
    <scope>NUCLEOTIDE SEQUENCE</scope>
    <source>
        <strain evidence="2">SGP5-SGP5p</strain>
        <tissue evidence="2">Aerial part</tissue>
    </source>
</reference>